<feature type="transmembrane region" description="Helical" evidence="1">
    <location>
        <begin position="255"/>
        <end position="280"/>
    </location>
</feature>
<geneLocation type="plasmid" evidence="2 3">
    <name>unnamed1</name>
</geneLocation>
<feature type="transmembrane region" description="Helical" evidence="1">
    <location>
        <begin position="44"/>
        <end position="68"/>
    </location>
</feature>
<keyword evidence="1" id="KW-0812">Transmembrane</keyword>
<reference evidence="3" key="1">
    <citation type="submission" date="2017-01" db="EMBL/GenBank/DDBJ databases">
        <title>Genome sequence of Rouxiella sp. ERMR1:05.</title>
        <authorList>
            <person name="Kumar R."/>
            <person name="Singh D."/>
            <person name="Kumar S."/>
        </authorList>
    </citation>
    <scope>NUCLEOTIDE SEQUENCE [LARGE SCALE GENOMIC DNA]</scope>
    <source>
        <strain evidence="3">ERMR1:05</strain>
        <plasmid evidence="3">unnamed1</plasmid>
    </source>
</reference>
<feature type="transmembrane region" description="Helical" evidence="1">
    <location>
        <begin position="16"/>
        <end position="32"/>
    </location>
</feature>
<keyword evidence="2" id="KW-0614">Plasmid</keyword>
<feature type="transmembrane region" description="Helical" evidence="1">
    <location>
        <begin position="162"/>
        <end position="181"/>
    </location>
</feature>
<dbReference type="Proteomes" id="UP000239197">
    <property type="component" value="Plasmid unnamed1"/>
</dbReference>
<feature type="transmembrane region" description="Helical" evidence="1">
    <location>
        <begin position="88"/>
        <end position="110"/>
    </location>
</feature>
<sequence length="334" mass="38575">MIPDYAKFVRFQDKKLIPFICVILFVVLGFYWKNNAFSFTSHDAGTVSVILAITLFTLLHELKAYWAYSYVINRVNLDALKGRSCSKITAFFARPAVVSACSVIFFWLMAQVCLRLPASRFSIIYLYLISPVFMTLVFRTVRRVYIRQVLTGMSSTVSFRNIYQYTGYYVAVNTALNVLSVSPLQANPAFSFSEGYFSARLMIAMLILCGVVLAINLAFSRLSKRYLFLGRIFLKEITIYSAPPVPFGRFISKPFLVRIILLAMVQAGWIFILSFIAGGLTISMPFVVYFLLCYLPCLMYHFLHVYAYWLKEFHLSCDMYFRYESFMQRKSLNM</sequence>
<feature type="transmembrane region" description="Helical" evidence="1">
    <location>
        <begin position="122"/>
        <end position="141"/>
    </location>
</feature>
<keyword evidence="1" id="KW-1133">Transmembrane helix</keyword>
<dbReference type="OrthoDB" id="6621581at2"/>
<evidence type="ECO:0000313" key="2">
    <source>
        <dbReference type="EMBL" id="AVF37782.1"/>
    </source>
</evidence>
<dbReference type="AlphaFoldDB" id="A0A2L1UXV6"/>
<evidence type="ECO:0000256" key="1">
    <source>
        <dbReference type="SAM" id="Phobius"/>
    </source>
</evidence>
<keyword evidence="3" id="KW-1185">Reference proteome</keyword>
<evidence type="ECO:0000313" key="3">
    <source>
        <dbReference type="Proteomes" id="UP000239197"/>
    </source>
</evidence>
<organism evidence="2 3">
    <name type="scientific">Rahnella sikkimica</name>
    <dbReference type="NCBI Taxonomy" id="1805933"/>
    <lineage>
        <taxon>Bacteria</taxon>
        <taxon>Pseudomonadati</taxon>
        <taxon>Pseudomonadota</taxon>
        <taxon>Gammaproteobacteria</taxon>
        <taxon>Enterobacterales</taxon>
        <taxon>Yersiniaceae</taxon>
        <taxon>Rahnella</taxon>
    </lineage>
</organism>
<proteinExistence type="predicted"/>
<feature type="transmembrane region" description="Helical" evidence="1">
    <location>
        <begin position="201"/>
        <end position="219"/>
    </location>
</feature>
<accession>A0A2L1UXV6</accession>
<gene>
    <name evidence="2" type="ORF">BV494_23070</name>
</gene>
<protein>
    <submittedName>
        <fullName evidence="2">Uncharacterized protein</fullName>
    </submittedName>
</protein>
<keyword evidence="1" id="KW-0472">Membrane</keyword>
<dbReference type="KEGG" id="rox:BV494_23070"/>
<dbReference type="EMBL" id="CP019063">
    <property type="protein sequence ID" value="AVF37782.1"/>
    <property type="molecule type" value="Genomic_DNA"/>
</dbReference>
<feature type="transmembrane region" description="Helical" evidence="1">
    <location>
        <begin position="286"/>
        <end position="309"/>
    </location>
</feature>
<dbReference type="RefSeq" id="WP_104925121.1">
    <property type="nucleotide sequence ID" value="NZ_CP019063.1"/>
</dbReference>
<name>A0A2L1UXV6_9GAMM</name>